<evidence type="ECO:0000256" key="13">
    <source>
        <dbReference type="ARBA" id="ARBA00033151"/>
    </source>
</evidence>
<evidence type="ECO:0000256" key="14">
    <source>
        <dbReference type="ARBA" id="ARBA00056988"/>
    </source>
</evidence>
<keyword evidence="19" id="KW-1185">Reference proteome</keyword>
<comment type="caution">
    <text evidence="18">The sequence shown here is derived from an EMBL/GenBank/DDBJ whole genome shotgun (WGS) entry which is preliminary data.</text>
</comment>
<evidence type="ECO:0000256" key="5">
    <source>
        <dbReference type="ARBA" id="ARBA00022989"/>
    </source>
</evidence>
<keyword evidence="8" id="KW-1015">Disulfide bond</keyword>
<keyword evidence="9 18" id="KW-0675">Receptor</keyword>
<dbReference type="CDD" id="cd15132">
    <property type="entry name" value="7tmA_motilin_R"/>
    <property type="match status" value="1"/>
</dbReference>
<feature type="compositionally biased region" description="Acidic residues" evidence="15">
    <location>
        <begin position="694"/>
        <end position="711"/>
    </location>
</feature>
<feature type="transmembrane region" description="Helical" evidence="16">
    <location>
        <begin position="208"/>
        <end position="229"/>
    </location>
</feature>
<dbReference type="PANTHER" id="PTHR24243:SF3">
    <property type="entry name" value="MOTILIN RECEPTOR"/>
    <property type="match status" value="1"/>
</dbReference>
<keyword evidence="6" id="KW-0297">G-protein coupled receptor</keyword>
<feature type="compositionally biased region" description="Polar residues" evidence="15">
    <location>
        <begin position="557"/>
        <end position="566"/>
    </location>
</feature>
<evidence type="ECO:0000256" key="1">
    <source>
        <dbReference type="ARBA" id="ARBA00004651"/>
    </source>
</evidence>
<dbReference type="AlphaFoldDB" id="A0AAV6PV20"/>
<evidence type="ECO:0000256" key="12">
    <source>
        <dbReference type="ARBA" id="ARBA00032291"/>
    </source>
</evidence>
<evidence type="ECO:0000256" key="3">
    <source>
        <dbReference type="ARBA" id="ARBA00022475"/>
    </source>
</evidence>
<evidence type="ECO:0000256" key="9">
    <source>
        <dbReference type="ARBA" id="ARBA00023170"/>
    </source>
</evidence>
<keyword evidence="4 16" id="KW-0812">Transmembrane</keyword>
<dbReference type="Pfam" id="PF00001">
    <property type="entry name" value="7tm_1"/>
    <property type="match status" value="1"/>
</dbReference>
<sequence>MPWTRPQVDLHAGGAEAMDQHNIDDHHYEGSLFPTSTLIPVTVICIIIFIVGVTGNTMTILIIQHFKDMKTTTNLYLSSMAVSDLIIFLCLPFDLYRLWKYVPWLFGEAVCRFYHYIFEGCTSATILHITALSIERYLAISFPLKNKVVVTRRRVQYIILALWGFALVSAAPTLFLVGVEYDNDTHPDFNTGQCKYTSYAISSGQLNIMLWVSTTYFFCPMLCLIFLYGSIGCKLWKSKNDLQGPCALARERSHRQTVKILVVVVLAFIICWLPYHIGRNLFAQVDDYEMAMLSQNFNMASMVLCYLSASINPVVYNLMSRKYRAAAKRLFLLHQRPRQVHRSGQRQLSLENIKHNDDVTAVVLLFCDLTVHEAALAPDINSLSPVFAAAAADSLLQQTQTQTQTERSRICGSLCRMEDSPSKPSVADLAGKLKGHILPMPATNDEFPFRGRPPCSLKLHNQREDNEESDKTIVSPNPFRLKMKNSSIIEKLQANLALSPTSLLPSPKSPEVKLQPSPLSPATTTPTTPHSPLSPNLRPSRQSSEDEDPVCFDSPAEGSTLSSINKTRARLSFKRRPPTRLHRRSAGEEAGAFGSGLSPCELNCPVANGDKEPVFSSPAEEEDECGQQPGGMEGAGDRDRDCEKTKDKVANRGGGRRGEEEQEARRARSSEALEEDRRPLEPCPAQQTEVNNTETEDMEEEMSQEECEERM</sequence>
<feature type="region of interest" description="Disordered" evidence="15">
    <location>
        <begin position="444"/>
        <end position="478"/>
    </location>
</feature>
<evidence type="ECO:0000313" key="19">
    <source>
        <dbReference type="Proteomes" id="UP000693946"/>
    </source>
</evidence>
<evidence type="ECO:0000256" key="11">
    <source>
        <dbReference type="ARBA" id="ARBA00023224"/>
    </source>
</evidence>
<dbReference type="PANTHER" id="PTHR24243">
    <property type="entry name" value="G-PROTEIN COUPLED RECEPTOR"/>
    <property type="match status" value="1"/>
</dbReference>
<gene>
    <name evidence="18" type="ORF">JOB18_010368</name>
</gene>
<feature type="transmembrane region" description="Helical" evidence="16">
    <location>
        <begin position="38"/>
        <end position="63"/>
    </location>
</feature>
<evidence type="ECO:0000256" key="2">
    <source>
        <dbReference type="ARBA" id="ARBA00018726"/>
    </source>
</evidence>
<evidence type="ECO:0000256" key="7">
    <source>
        <dbReference type="ARBA" id="ARBA00023136"/>
    </source>
</evidence>
<comment type="subcellular location">
    <subcellularLocation>
        <location evidence="1">Cell membrane</location>
        <topology evidence="1">Multi-pass membrane protein</topology>
    </subcellularLocation>
</comment>
<evidence type="ECO:0000256" key="16">
    <source>
        <dbReference type="SAM" id="Phobius"/>
    </source>
</evidence>
<feature type="region of interest" description="Disordered" evidence="15">
    <location>
        <begin position="502"/>
        <end position="711"/>
    </location>
</feature>
<dbReference type="GO" id="GO:0005886">
    <property type="term" value="C:plasma membrane"/>
    <property type="evidence" value="ECO:0007669"/>
    <property type="project" value="UniProtKB-SubCell"/>
</dbReference>
<dbReference type="GO" id="GO:0032870">
    <property type="term" value="P:cellular response to hormone stimulus"/>
    <property type="evidence" value="ECO:0007669"/>
    <property type="project" value="UniProtKB-ARBA"/>
</dbReference>
<evidence type="ECO:0000256" key="4">
    <source>
        <dbReference type="ARBA" id="ARBA00022692"/>
    </source>
</evidence>
<evidence type="ECO:0000313" key="18">
    <source>
        <dbReference type="EMBL" id="KAG7478858.1"/>
    </source>
</evidence>
<evidence type="ECO:0000256" key="10">
    <source>
        <dbReference type="ARBA" id="ARBA00023180"/>
    </source>
</evidence>
<feature type="transmembrane region" description="Helical" evidence="16">
    <location>
        <begin position="297"/>
        <end position="319"/>
    </location>
</feature>
<protein>
    <recommendedName>
        <fullName evidence="2">Growth hormone secretagogue receptor type 1</fullName>
    </recommendedName>
    <alternativeName>
        <fullName evidence="13">GH-releasing peptide receptor</fullName>
    </alternativeName>
    <alternativeName>
        <fullName evidence="12">Ghrelin receptor</fullName>
    </alternativeName>
</protein>
<dbReference type="PROSITE" id="PS50262">
    <property type="entry name" value="G_PROTEIN_RECEP_F1_2"/>
    <property type="match status" value="1"/>
</dbReference>
<proteinExistence type="predicted"/>
<keyword evidence="5 16" id="KW-1133">Transmembrane helix</keyword>
<dbReference type="InterPro" id="IPR017452">
    <property type="entry name" value="GPCR_Rhodpsn_7TM"/>
</dbReference>
<feature type="transmembrane region" description="Helical" evidence="16">
    <location>
        <begin position="155"/>
        <end position="179"/>
    </location>
</feature>
<dbReference type="EMBL" id="JAGKHQ010000020">
    <property type="protein sequence ID" value="KAG7478858.1"/>
    <property type="molecule type" value="Genomic_DNA"/>
</dbReference>
<feature type="compositionally biased region" description="Basic residues" evidence="15">
    <location>
        <begin position="567"/>
        <end position="584"/>
    </location>
</feature>
<dbReference type="PROSITE" id="PS00237">
    <property type="entry name" value="G_PROTEIN_RECEP_F1_1"/>
    <property type="match status" value="1"/>
</dbReference>
<dbReference type="Pfam" id="PF15255">
    <property type="entry name" value="CAP-ZIP_m"/>
    <property type="match status" value="1"/>
</dbReference>
<dbReference type="GO" id="GO:0008528">
    <property type="term" value="F:G protein-coupled peptide receptor activity"/>
    <property type="evidence" value="ECO:0007669"/>
    <property type="project" value="TreeGrafter"/>
</dbReference>
<evidence type="ECO:0000256" key="6">
    <source>
        <dbReference type="ARBA" id="ARBA00023040"/>
    </source>
</evidence>
<keyword evidence="7 16" id="KW-0472">Membrane</keyword>
<dbReference type="FunFam" id="1.20.1070.10:FF:000125">
    <property type="entry name" value="growth hormone secretagogue receptor type 1"/>
    <property type="match status" value="1"/>
</dbReference>
<keyword evidence="10" id="KW-0325">Glycoprotein</keyword>
<feature type="transmembrane region" description="Helical" evidence="16">
    <location>
        <begin position="75"/>
        <end position="93"/>
    </location>
</feature>
<feature type="transmembrane region" description="Helical" evidence="16">
    <location>
        <begin position="113"/>
        <end position="134"/>
    </location>
</feature>
<evidence type="ECO:0000256" key="15">
    <source>
        <dbReference type="SAM" id="MobiDB-lite"/>
    </source>
</evidence>
<dbReference type="Proteomes" id="UP000693946">
    <property type="component" value="Linkage Group LG8"/>
</dbReference>
<keyword evidence="11" id="KW-0807">Transducer</keyword>
<feature type="compositionally biased region" description="Low complexity" evidence="15">
    <location>
        <begin position="516"/>
        <end position="535"/>
    </location>
</feature>
<evidence type="ECO:0000256" key="8">
    <source>
        <dbReference type="ARBA" id="ARBA00023157"/>
    </source>
</evidence>
<keyword evidence="3" id="KW-1003">Cell membrane</keyword>
<dbReference type="SUPFAM" id="SSF81321">
    <property type="entry name" value="Family A G protein-coupled receptor-like"/>
    <property type="match status" value="1"/>
</dbReference>
<organism evidence="18 19">
    <name type="scientific">Solea senegalensis</name>
    <name type="common">Senegalese sole</name>
    <dbReference type="NCBI Taxonomy" id="28829"/>
    <lineage>
        <taxon>Eukaryota</taxon>
        <taxon>Metazoa</taxon>
        <taxon>Chordata</taxon>
        <taxon>Craniata</taxon>
        <taxon>Vertebrata</taxon>
        <taxon>Euteleostomi</taxon>
        <taxon>Actinopterygii</taxon>
        <taxon>Neopterygii</taxon>
        <taxon>Teleostei</taxon>
        <taxon>Neoteleostei</taxon>
        <taxon>Acanthomorphata</taxon>
        <taxon>Carangaria</taxon>
        <taxon>Pleuronectiformes</taxon>
        <taxon>Pleuronectoidei</taxon>
        <taxon>Soleidae</taxon>
        <taxon>Solea</taxon>
    </lineage>
</organism>
<accession>A0AAV6PV20</accession>
<feature type="domain" description="G-protein coupled receptors family 1 profile" evidence="17">
    <location>
        <begin position="55"/>
        <end position="316"/>
    </location>
</feature>
<feature type="transmembrane region" description="Helical" evidence="16">
    <location>
        <begin position="260"/>
        <end position="277"/>
    </location>
</feature>
<name>A0AAV6PV20_SOLSE</name>
<evidence type="ECO:0000259" key="17">
    <source>
        <dbReference type="PROSITE" id="PS50262"/>
    </source>
</evidence>
<comment type="function">
    <text evidence="14">Receptor for ghrelin, coupled to G-alpha-11 proteins. Stimulates growth hormone secretion. Also binds other growth hormone releasing peptides (GHRP) (e.g. Met-enkephalin and GHRP-6) as well as non-peptide, low molecular weight secretagogues (e.g. L-692,429, MK-0677, adenosine).</text>
</comment>
<reference evidence="18 19" key="1">
    <citation type="journal article" date="2021" name="Sci. Rep.">
        <title>Chromosome anchoring in Senegalese sole (Solea senegalensis) reveals sex-associated markers and genome rearrangements in flatfish.</title>
        <authorList>
            <person name="Guerrero-Cozar I."/>
            <person name="Gomez-Garrido J."/>
            <person name="Berbel C."/>
            <person name="Martinez-Blanch J.F."/>
            <person name="Alioto T."/>
            <person name="Claros M.G."/>
            <person name="Gagnaire P.A."/>
            <person name="Manchado M."/>
        </authorList>
    </citation>
    <scope>NUCLEOTIDE SEQUENCE [LARGE SCALE GENOMIC DNA]</scope>
    <source>
        <strain evidence="18">Sse05_10M</strain>
    </source>
</reference>
<dbReference type="InterPro" id="IPR000276">
    <property type="entry name" value="GPCR_Rhodpsn"/>
</dbReference>
<dbReference type="InterPro" id="IPR029341">
    <property type="entry name" value="FAM21/CAPZIP"/>
</dbReference>
<feature type="compositionally biased region" description="Basic and acidic residues" evidence="15">
    <location>
        <begin position="635"/>
        <end position="680"/>
    </location>
</feature>